<proteinExistence type="inferred from homology"/>
<evidence type="ECO:0000313" key="7">
    <source>
        <dbReference type="EMBL" id="EWH08813.1"/>
    </source>
</evidence>
<dbReference type="GO" id="GO:0004065">
    <property type="term" value="F:arylsulfatase activity"/>
    <property type="evidence" value="ECO:0007669"/>
    <property type="project" value="TreeGrafter"/>
</dbReference>
<dbReference type="Pfam" id="PF00884">
    <property type="entry name" value="Sulfatase"/>
    <property type="match status" value="1"/>
</dbReference>
<evidence type="ECO:0000256" key="3">
    <source>
        <dbReference type="ARBA" id="ARBA00022801"/>
    </source>
</evidence>
<dbReference type="AlphaFoldDB" id="W7QL18"/>
<dbReference type="PATRIC" id="fig|1328313.3.peg.3170"/>
<dbReference type="OrthoDB" id="9803751at2"/>
<dbReference type="PROSITE" id="PS00149">
    <property type="entry name" value="SULFATASE_2"/>
    <property type="match status" value="1"/>
</dbReference>
<dbReference type="InterPro" id="IPR050738">
    <property type="entry name" value="Sulfatase"/>
</dbReference>
<sequence>MKQLAFALSATLVLLSGCSSTFTDSDSDSQAATNDTPNILFIYTDDQAPWALGRAGNTQAITPNLDKLTEQGMYLPNAYATTPVCSPSRASLLTSQYGYELGIDDWINNNPKAKTLTGHQFDLGLDTKYETWTEVLQQAGYYTGLIGKWHIGEKEPFHPTKHGYHEFIGFREGGASPVNPQLEVKGVETQLEGLTTDILTDYAIDFIRNNKAGKFALSLHYRAPHYRFLPVAPEDEAPFKDMDIKLPHPDYPNLNTERGTKLMREYLSSVKGIDRNIGRLMETLDTLGLADNTLVIFTSDHGYNIGFNGMWHKGNGFWLLNKKSKGTDNIPTGQRPNMYDPSLKVPTIVRWPNKIKAGSVNLSTMPNLDWFPTLVSIAKGKISKDNIIRGKDFTPALLDENLILSTDYYAAYSTLHQSVTQMRMYSDGKYKLVKDFKNQGRDEFYDLVNDPDETTNLISQKDHPKYQAIVKKLEQQLYSKMQQTNDPVLAQLK</sequence>
<dbReference type="Proteomes" id="UP000019276">
    <property type="component" value="Unassembled WGS sequence"/>
</dbReference>
<dbReference type="STRING" id="1328313.DS2_15534"/>
<keyword evidence="3" id="KW-0378">Hydrolase</keyword>
<comment type="caution">
    <text evidence="7">The sequence shown here is derived from an EMBL/GenBank/DDBJ whole genome shotgun (WGS) entry which is preliminary data.</text>
</comment>
<protein>
    <submittedName>
        <fullName evidence="7">Arylsulfatase A family protein</fullName>
    </submittedName>
</protein>
<keyword evidence="8" id="KW-1185">Reference proteome</keyword>
<dbReference type="GO" id="GO:0046872">
    <property type="term" value="F:metal ion binding"/>
    <property type="evidence" value="ECO:0007669"/>
    <property type="project" value="UniProtKB-KW"/>
</dbReference>
<evidence type="ECO:0000256" key="5">
    <source>
        <dbReference type="SAM" id="SignalP"/>
    </source>
</evidence>
<feature type="domain" description="Sulfatase N-terminal" evidence="6">
    <location>
        <begin position="37"/>
        <end position="378"/>
    </location>
</feature>
<gene>
    <name evidence="7" type="ORF">DS2_15534</name>
</gene>
<name>W7QL18_9ALTE</name>
<dbReference type="InterPro" id="IPR000917">
    <property type="entry name" value="Sulfatase_N"/>
</dbReference>
<dbReference type="eggNOG" id="COG3119">
    <property type="taxonomic scope" value="Bacteria"/>
</dbReference>
<evidence type="ECO:0000259" key="6">
    <source>
        <dbReference type="Pfam" id="PF00884"/>
    </source>
</evidence>
<accession>W7QL18</accession>
<dbReference type="PANTHER" id="PTHR42693:SF53">
    <property type="entry name" value="ENDO-4-O-SULFATASE"/>
    <property type="match status" value="1"/>
</dbReference>
<keyword evidence="4" id="KW-0106">Calcium</keyword>
<dbReference type="EMBL" id="ARZY01000036">
    <property type="protein sequence ID" value="EWH08813.1"/>
    <property type="molecule type" value="Genomic_DNA"/>
</dbReference>
<evidence type="ECO:0000256" key="4">
    <source>
        <dbReference type="ARBA" id="ARBA00022837"/>
    </source>
</evidence>
<dbReference type="PROSITE" id="PS51257">
    <property type="entry name" value="PROKAR_LIPOPROTEIN"/>
    <property type="match status" value="1"/>
</dbReference>
<keyword evidence="5" id="KW-0732">Signal</keyword>
<comment type="similarity">
    <text evidence="1">Belongs to the sulfatase family.</text>
</comment>
<dbReference type="Gene3D" id="3.40.720.10">
    <property type="entry name" value="Alkaline Phosphatase, subunit A"/>
    <property type="match status" value="1"/>
</dbReference>
<evidence type="ECO:0000256" key="2">
    <source>
        <dbReference type="ARBA" id="ARBA00022723"/>
    </source>
</evidence>
<evidence type="ECO:0000313" key="8">
    <source>
        <dbReference type="Proteomes" id="UP000019276"/>
    </source>
</evidence>
<reference evidence="7 8" key="1">
    <citation type="journal article" date="2014" name="Genome Announc.">
        <title>Draft Genome Sequence of the Agar-Degrading Bacterium Catenovulum sp. Strain DS-2, Isolated from Intestines of Haliotis diversicolor.</title>
        <authorList>
            <person name="Shan D."/>
            <person name="Li X."/>
            <person name="Gu Z."/>
            <person name="Wei G."/>
            <person name="Gao Z."/>
            <person name="Shao Z."/>
        </authorList>
    </citation>
    <scope>NUCLEOTIDE SEQUENCE [LARGE SCALE GENOMIC DNA]</scope>
    <source>
        <strain evidence="7 8">DS-2</strain>
    </source>
</reference>
<evidence type="ECO:0000256" key="1">
    <source>
        <dbReference type="ARBA" id="ARBA00008779"/>
    </source>
</evidence>
<dbReference type="PANTHER" id="PTHR42693">
    <property type="entry name" value="ARYLSULFATASE FAMILY MEMBER"/>
    <property type="match status" value="1"/>
</dbReference>
<feature type="signal peptide" evidence="5">
    <location>
        <begin position="1"/>
        <end position="23"/>
    </location>
</feature>
<keyword evidence="2" id="KW-0479">Metal-binding</keyword>
<dbReference type="RefSeq" id="WP_035015766.1">
    <property type="nucleotide sequence ID" value="NZ_ARZY01000036.1"/>
</dbReference>
<dbReference type="InterPro" id="IPR024607">
    <property type="entry name" value="Sulfatase_CS"/>
</dbReference>
<feature type="chain" id="PRO_5004898330" evidence="5">
    <location>
        <begin position="24"/>
        <end position="493"/>
    </location>
</feature>
<dbReference type="SUPFAM" id="SSF53649">
    <property type="entry name" value="Alkaline phosphatase-like"/>
    <property type="match status" value="1"/>
</dbReference>
<dbReference type="InterPro" id="IPR017850">
    <property type="entry name" value="Alkaline_phosphatase_core_sf"/>
</dbReference>
<organism evidence="7 8">
    <name type="scientific">Catenovulum agarivorans DS-2</name>
    <dbReference type="NCBI Taxonomy" id="1328313"/>
    <lineage>
        <taxon>Bacteria</taxon>
        <taxon>Pseudomonadati</taxon>
        <taxon>Pseudomonadota</taxon>
        <taxon>Gammaproteobacteria</taxon>
        <taxon>Alteromonadales</taxon>
        <taxon>Alteromonadaceae</taxon>
        <taxon>Catenovulum</taxon>
    </lineage>
</organism>
<dbReference type="Gene3D" id="3.30.1120.10">
    <property type="match status" value="1"/>
</dbReference>